<keyword evidence="7" id="KW-0418">Kinase</keyword>
<evidence type="ECO:0000313" key="17">
    <source>
        <dbReference type="Proteomes" id="UP000015453"/>
    </source>
</evidence>
<dbReference type="FunFam" id="1.10.510.10:FF:000571">
    <property type="entry name" value="Maternal embryonic leucine zipper kinase"/>
    <property type="match status" value="1"/>
</dbReference>
<dbReference type="PROSITE" id="PS50011">
    <property type="entry name" value="PROTEIN_KINASE_DOM"/>
    <property type="match status" value="1"/>
</dbReference>
<gene>
    <name evidence="16" type="ORF">M569_04175</name>
</gene>
<evidence type="ECO:0000256" key="5">
    <source>
        <dbReference type="ARBA" id="ARBA00022679"/>
    </source>
</evidence>
<reference evidence="16 17" key="1">
    <citation type="journal article" date="2013" name="BMC Genomics">
        <title>The miniature genome of a carnivorous plant Genlisea aurea contains a low number of genes and short non-coding sequences.</title>
        <authorList>
            <person name="Leushkin E.V."/>
            <person name="Sutormin R.A."/>
            <person name="Nabieva E.R."/>
            <person name="Penin A.A."/>
            <person name="Kondrashov A.S."/>
            <person name="Logacheva M.D."/>
        </authorList>
    </citation>
    <scope>NUCLEOTIDE SEQUENCE [LARGE SCALE GENOMIC DNA]</scope>
</reference>
<keyword evidence="17" id="KW-1185">Reference proteome</keyword>
<dbReference type="Gene3D" id="1.10.510.10">
    <property type="entry name" value="Transferase(Phosphotransferase) domain 1"/>
    <property type="match status" value="1"/>
</dbReference>
<comment type="catalytic activity">
    <reaction evidence="10">
        <text>L-seryl-[protein] + ATP = O-phospho-L-seryl-[protein] + ADP + H(+)</text>
        <dbReference type="Rhea" id="RHEA:17989"/>
        <dbReference type="Rhea" id="RHEA-COMP:9863"/>
        <dbReference type="Rhea" id="RHEA-COMP:11604"/>
        <dbReference type="ChEBI" id="CHEBI:15378"/>
        <dbReference type="ChEBI" id="CHEBI:29999"/>
        <dbReference type="ChEBI" id="CHEBI:30616"/>
        <dbReference type="ChEBI" id="CHEBI:83421"/>
        <dbReference type="ChEBI" id="CHEBI:456216"/>
        <dbReference type="EC" id="2.7.11.1"/>
    </reaction>
</comment>
<dbReference type="InterPro" id="IPR008271">
    <property type="entry name" value="Ser/Thr_kinase_AS"/>
</dbReference>
<evidence type="ECO:0000313" key="16">
    <source>
        <dbReference type="EMBL" id="EPS70581.1"/>
    </source>
</evidence>
<evidence type="ECO:0000256" key="7">
    <source>
        <dbReference type="ARBA" id="ARBA00022777"/>
    </source>
</evidence>
<keyword evidence="4 13" id="KW-0723">Serine/threonine-protein kinase</keyword>
<evidence type="ECO:0000256" key="13">
    <source>
        <dbReference type="RuleBase" id="RU000304"/>
    </source>
</evidence>
<comment type="function">
    <text evidence="11">CIPK serine-threonine protein kinases interact with CBL proteins. Binding of a CBL protein to the regulatory NAF domain of CIPK protein lead to the activation of the kinase in a calcium-dependent manner.</text>
</comment>
<evidence type="ECO:0000256" key="12">
    <source>
        <dbReference type="PROSITE-ProRule" id="PRU10141"/>
    </source>
</evidence>
<sequence length="428" mass="47330">GPKTQPPPISSAAKSAAGGSGSVILERYQLGRLLGRGSFAKVYSGRSLESIHEAVAVKVIDKAGGNGAAAVEPRILREVSAMRRLQHHPNILKLHEVLATKSKIYLVMELAEGGEISGKIGRNRRFSEPTARNYFQQVVSALRFCHRNGIAHRDIKPQNLLLDRSGLLKVTDFGLSALPEQNLNGILRTACGTPAYAAPEVVYRKGYDGKKADAWSCGVLLYVFLVGKLPFDDTNLPEMYRRIHRRSIDFPDFVSKPAKFLIYRLLDPNPETRLTLDDLIKSPWFKKSISLTNLSSHDHSLRDDEIGEPKTPTAFHIISMSSGLNLSSLLEIDSSHRKEIRFTSNLTTMGEIKEKLMEVGAELGYAVMENEKKSGGGGVALAVDIWEMGSENWFVELKVVDGEADEFGDSQWEEVKGKLDSIVVSWLN</sequence>
<accession>S8CZQ1</accession>
<keyword evidence="6 12" id="KW-0547">Nucleotide-binding</keyword>
<evidence type="ECO:0000256" key="10">
    <source>
        <dbReference type="ARBA" id="ARBA00048679"/>
    </source>
</evidence>
<dbReference type="GO" id="GO:0004674">
    <property type="term" value="F:protein serine/threonine kinase activity"/>
    <property type="evidence" value="ECO:0007669"/>
    <property type="project" value="UniProtKB-KW"/>
</dbReference>
<dbReference type="SMART" id="SM00220">
    <property type="entry name" value="S_TKc"/>
    <property type="match status" value="1"/>
</dbReference>
<feature type="non-terminal residue" evidence="16">
    <location>
        <position position="428"/>
    </location>
</feature>
<dbReference type="PANTHER" id="PTHR43895:SF33">
    <property type="entry name" value="PROTEIN KINASE DOMAIN-CONTAINING PROTEIN"/>
    <property type="match status" value="1"/>
</dbReference>
<evidence type="ECO:0000256" key="3">
    <source>
        <dbReference type="ARBA" id="ARBA00012513"/>
    </source>
</evidence>
<comment type="similarity">
    <text evidence="2">Belongs to the protein kinase superfamily. CAMK Ser/Thr protein kinase family. SNF1 subfamily.</text>
</comment>
<dbReference type="InterPro" id="IPR018451">
    <property type="entry name" value="NAF/FISL_domain"/>
</dbReference>
<dbReference type="PANTHER" id="PTHR43895">
    <property type="entry name" value="CALCIUM/CALMODULIN-DEPENDENT PROTEIN KINASE KINASE-RELATED"/>
    <property type="match status" value="1"/>
</dbReference>
<protein>
    <recommendedName>
        <fullName evidence="3">non-specific serine/threonine protein kinase</fullName>
        <ecNumber evidence="3">2.7.11.1</ecNumber>
    </recommendedName>
</protein>
<dbReference type="FunFam" id="3.30.200.20:FF:000042">
    <property type="entry name" value="Aurora kinase A"/>
    <property type="match status" value="1"/>
</dbReference>
<dbReference type="Pfam" id="PF00069">
    <property type="entry name" value="Pkinase"/>
    <property type="match status" value="1"/>
</dbReference>
<evidence type="ECO:0000259" key="14">
    <source>
        <dbReference type="PROSITE" id="PS50011"/>
    </source>
</evidence>
<dbReference type="InterPro" id="IPR000719">
    <property type="entry name" value="Prot_kinase_dom"/>
</dbReference>
<dbReference type="Gene3D" id="3.30.310.80">
    <property type="entry name" value="Kinase associated domain 1, KA1"/>
    <property type="match status" value="1"/>
</dbReference>
<dbReference type="EMBL" id="AUSU01001631">
    <property type="protein sequence ID" value="EPS70581.1"/>
    <property type="molecule type" value="Genomic_DNA"/>
</dbReference>
<evidence type="ECO:0000256" key="8">
    <source>
        <dbReference type="ARBA" id="ARBA00022840"/>
    </source>
</evidence>
<dbReference type="Gene3D" id="3.30.200.20">
    <property type="entry name" value="Phosphorylase Kinase, domain 1"/>
    <property type="match status" value="1"/>
</dbReference>
<evidence type="ECO:0000256" key="1">
    <source>
        <dbReference type="ARBA" id="ARBA00001936"/>
    </source>
</evidence>
<evidence type="ECO:0000259" key="15">
    <source>
        <dbReference type="PROSITE" id="PS50816"/>
    </source>
</evidence>
<evidence type="ECO:0000256" key="9">
    <source>
        <dbReference type="ARBA" id="ARBA00047899"/>
    </source>
</evidence>
<dbReference type="PROSITE" id="PS50816">
    <property type="entry name" value="NAF"/>
    <property type="match status" value="1"/>
</dbReference>
<dbReference type="PROSITE" id="PS00107">
    <property type="entry name" value="PROTEIN_KINASE_ATP"/>
    <property type="match status" value="1"/>
</dbReference>
<evidence type="ECO:0000256" key="4">
    <source>
        <dbReference type="ARBA" id="ARBA00022527"/>
    </source>
</evidence>
<keyword evidence="5" id="KW-0808">Transferase</keyword>
<dbReference type="GO" id="GO:0005524">
    <property type="term" value="F:ATP binding"/>
    <property type="evidence" value="ECO:0007669"/>
    <property type="project" value="UniProtKB-UniRule"/>
</dbReference>
<dbReference type="InterPro" id="IPR004041">
    <property type="entry name" value="NAF_dom"/>
</dbReference>
<dbReference type="AlphaFoldDB" id="S8CZQ1"/>
<proteinExistence type="inferred from homology"/>
<name>S8CZQ1_9LAMI</name>
<dbReference type="SUPFAM" id="SSF56112">
    <property type="entry name" value="Protein kinase-like (PK-like)"/>
    <property type="match status" value="1"/>
</dbReference>
<dbReference type="GO" id="GO:0007165">
    <property type="term" value="P:signal transduction"/>
    <property type="evidence" value="ECO:0007669"/>
    <property type="project" value="InterPro"/>
</dbReference>
<feature type="domain" description="NAF" evidence="15">
    <location>
        <begin position="307"/>
        <end position="331"/>
    </location>
</feature>
<dbReference type="CDD" id="cd14003">
    <property type="entry name" value="STKc_AMPK-like"/>
    <property type="match status" value="1"/>
</dbReference>
<dbReference type="Pfam" id="PF03822">
    <property type="entry name" value="NAF"/>
    <property type="match status" value="1"/>
</dbReference>
<evidence type="ECO:0000256" key="6">
    <source>
        <dbReference type="ARBA" id="ARBA00022741"/>
    </source>
</evidence>
<dbReference type="InterPro" id="IPR011009">
    <property type="entry name" value="Kinase-like_dom_sf"/>
</dbReference>
<dbReference type="PROSITE" id="PS00108">
    <property type="entry name" value="PROTEIN_KINASE_ST"/>
    <property type="match status" value="1"/>
</dbReference>
<dbReference type="GO" id="GO:0106310">
    <property type="term" value="F:protein serine kinase activity"/>
    <property type="evidence" value="ECO:0007669"/>
    <property type="project" value="RHEA"/>
</dbReference>
<comment type="caution">
    <text evidence="16">The sequence shown here is derived from an EMBL/GenBank/DDBJ whole genome shotgun (WGS) entry which is preliminary data.</text>
</comment>
<evidence type="ECO:0000256" key="11">
    <source>
        <dbReference type="ARBA" id="ARBA00058225"/>
    </source>
</evidence>
<keyword evidence="8 12" id="KW-0067">ATP-binding</keyword>
<organism evidence="16 17">
    <name type="scientific">Genlisea aurea</name>
    <dbReference type="NCBI Taxonomy" id="192259"/>
    <lineage>
        <taxon>Eukaryota</taxon>
        <taxon>Viridiplantae</taxon>
        <taxon>Streptophyta</taxon>
        <taxon>Embryophyta</taxon>
        <taxon>Tracheophyta</taxon>
        <taxon>Spermatophyta</taxon>
        <taxon>Magnoliopsida</taxon>
        <taxon>eudicotyledons</taxon>
        <taxon>Gunneridae</taxon>
        <taxon>Pentapetalae</taxon>
        <taxon>asterids</taxon>
        <taxon>lamiids</taxon>
        <taxon>Lamiales</taxon>
        <taxon>Lentibulariaceae</taxon>
        <taxon>Genlisea</taxon>
    </lineage>
</organism>
<feature type="binding site" evidence="12">
    <location>
        <position position="58"/>
    </location>
    <ligand>
        <name>ATP</name>
        <dbReference type="ChEBI" id="CHEBI:30616"/>
    </ligand>
</feature>
<dbReference type="OrthoDB" id="193931at2759"/>
<evidence type="ECO:0000256" key="2">
    <source>
        <dbReference type="ARBA" id="ARBA00006234"/>
    </source>
</evidence>
<comment type="catalytic activity">
    <reaction evidence="9">
        <text>L-threonyl-[protein] + ATP = O-phospho-L-threonyl-[protein] + ADP + H(+)</text>
        <dbReference type="Rhea" id="RHEA:46608"/>
        <dbReference type="Rhea" id="RHEA-COMP:11060"/>
        <dbReference type="Rhea" id="RHEA-COMP:11605"/>
        <dbReference type="ChEBI" id="CHEBI:15378"/>
        <dbReference type="ChEBI" id="CHEBI:30013"/>
        <dbReference type="ChEBI" id="CHEBI:30616"/>
        <dbReference type="ChEBI" id="CHEBI:61977"/>
        <dbReference type="ChEBI" id="CHEBI:456216"/>
        <dbReference type="EC" id="2.7.11.1"/>
    </reaction>
</comment>
<comment type="cofactor">
    <cofactor evidence="1">
        <name>Mn(2+)</name>
        <dbReference type="ChEBI" id="CHEBI:29035"/>
    </cofactor>
</comment>
<dbReference type="Proteomes" id="UP000015453">
    <property type="component" value="Unassembled WGS sequence"/>
</dbReference>
<feature type="domain" description="Protein kinase" evidence="14">
    <location>
        <begin position="28"/>
        <end position="285"/>
    </location>
</feature>
<dbReference type="InterPro" id="IPR017441">
    <property type="entry name" value="Protein_kinase_ATP_BS"/>
</dbReference>
<dbReference type="EC" id="2.7.11.1" evidence="3"/>
<feature type="non-terminal residue" evidence="16">
    <location>
        <position position="1"/>
    </location>
</feature>